<geneLocation type="plasmid" evidence="2 3">
    <name>unnamed2</name>
</geneLocation>
<protein>
    <submittedName>
        <fullName evidence="2">Uncharacterized protein</fullName>
    </submittedName>
</protein>
<evidence type="ECO:0000256" key="1">
    <source>
        <dbReference type="SAM" id="SignalP"/>
    </source>
</evidence>
<dbReference type="Proteomes" id="UP001211872">
    <property type="component" value="Plasmid unnamed2"/>
</dbReference>
<dbReference type="EMBL" id="CP115397">
    <property type="protein sequence ID" value="WBO86812.1"/>
    <property type="molecule type" value="Genomic_DNA"/>
</dbReference>
<evidence type="ECO:0000313" key="2">
    <source>
        <dbReference type="EMBL" id="WBO86812.1"/>
    </source>
</evidence>
<feature type="signal peptide" evidence="1">
    <location>
        <begin position="1"/>
        <end position="19"/>
    </location>
</feature>
<keyword evidence="1" id="KW-0732">Signal</keyword>
<gene>
    <name evidence="2" type="ORF">O9Z63_20220</name>
</gene>
<keyword evidence="2" id="KW-0614">Plasmid</keyword>
<sequence length="82" mass="8649">MFKALLLAGSLLLTSASLPARLAAPVTHRTTTAAVYVCMSKGSVAYHSTNECAGLNRCSHEVQSMSTTAAEELGKRACLKCF</sequence>
<dbReference type="RefSeq" id="WP_270129497.1">
    <property type="nucleotide sequence ID" value="NZ_CP115397.1"/>
</dbReference>
<evidence type="ECO:0000313" key="3">
    <source>
        <dbReference type="Proteomes" id="UP001211872"/>
    </source>
</evidence>
<accession>A0ABY7PVZ0</accession>
<keyword evidence="3" id="KW-1185">Reference proteome</keyword>
<reference evidence="2 3" key="1">
    <citation type="journal article" date="2011" name="Int. J. Syst. Evol. Microbiol.">
        <title>Hymenobacter yonginensis sp. nov., isolated from a mesotrophic artificial lake.</title>
        <authorList>
            <person name="Joung Y."/>
            <person name="Cho S.H."/>
            <person name="Kim H."/>
            <person name="Kim S.B."/>
            <person name="Joh K."/>
        </authorList>
    </citation>
    <scope>NUCLEOTIDE SEQUENCE [LARGE SCALE GENOMIC DNA]</scope>
    <source>
        <strain evidence="2 3">KCTC 22745</strain>
    </source>
</reference>
<proteinExistence type="predicted"/>
<feature type="chain" id="PRO_5046251169" evidence="1">
    <location>
        <begin position="20"/>
        <end position="82"/>
    </location>
</feature>
<name>A0ABY7PVZ0_9BACT</name>
<organism evidence="2 3">
    <name type="scientific">Hymenobacter yonginensis</name>
    <dbReference type="NCBI Taxonomy" id="748197"/>
    <lineage>
        <taxon>Bacteria</taxon>
        <taxon>Pseudomonadati</taxon>
        <taxon>Bacteroidota</taxon>
        <taxon>Cytophagia</taxon>
        <taxon>Cytophagales</taxon>
        <taxon>Hymenobacteraceae</taxon>
        <taxon>Hymenobacter</taxon>
    </lineage>
</organism>